<comment type="caution">
    <text evidence="2">The sequence shown here is derived from an EMBL/GenBank/DDBJ whole genome shotgun (WGS) entry which is preliminary data.</text>
</comment>
<organism evidence="2 3">
    <name type="scientific">Actinophytocola xinjiangensis</name>
    <dbReference type="NCBI Taxonomy" id="485602"/>
    <lineage>
        <taxon>Bacteria</taxon>
        <taxon>Bacillati</taxon>
        <taxon>Actinomycetota</taxon>
        <taxon>Actinomycetes</taxon>
        <taxon>Pseudonocardiales</taxon>
        <taxon>Pseudonocardiaceae</taxon>
    </lineage>
</organism>
<keyword evidence="3" id="KW-1185">Reference proteome</keyword>
<proteinExistence type="predicted"/>
<feature type="signal peptide" evidence="1">
    <location>
        <begin position="1"/>
        <end position="22"/>
    </location>
</feature>
<protein>
    <submittedName>
        <fullName evidence="2">Uncharacterized protein</fullName>
    </submittedName>
</protein>
<dbReference type="RefSeq" id="WP_075137475.1">
    <property type="nucleotide sequence ID" value="NZ_MSIF01000027.1"/>
</dbReference>
<gene>
    <name evidence="2" type="ORF">BLA60_35640</name>
</gene>
<evidence type="ECO:0000256" key="1">
    <source>
        <dbReference type="SAM" id="SignalP"/>
    </source>
</evidence>
<name>A0A7Z1AVQ0_9PSEU</name>
<sequence>MAGWLPLSLVAMAAATTLAGCADESENLLGDLTTIDPCSLTSPEVFARFGSAEFGEPEGFGSCRILVTVAGDEPGDEPEEISVFVGELIRPSELTWELEPAREEVADSVHLTELRDLGGSCAQELVFADEDLALTVQTRQDTTVRAMPTCDLAEAGMARVVEVILDGKVKHRTPPPNSLTGVDACDLLDEDLVTGLPGYADARRLTPPGRHECRWRAEVSLALRFLVGPPSRPGTDGVGERGSTVIAGRPTATQIVGATATSGGFCQVWTQHISYGASEVVEIVRVDVELPVGTLDEVAQGQWLSVGCEGALAIAEHAWAKLPAI</sequence>
<keyword evidence="1" id="KW-0732">Signal</keyword>
<evidence type="ECO:0000313" key="2">
    <source>
        <dbReference type="EMBL" id="OLF05607.1"/>
    </source>
</evidence>
<dbReference type="AlphaFoldDB" id="A0A7Z1AVQ0"/>
<reference evidence="2 3" key="1">
    <citation type="submission" date="2016-12" db="EMBL/GenBank/DDBJ databases">
        <title>The draft genome sequence of Actinophytocola xinjiangensis.</title>
        <authorList>
            <person name="Wang W."/>
            <person name="Yuan L."/>
        </authorList>
    </citation>
    <scope>NUCLEOTIDE SEQUENCE [LARGE SCALE GENOMIC DNA]</scope>
    <source>
        <strain evidence="2 3">CGMCC 4.4663</strain>
    </source>
</reference>
<accession>A0A7Z1AVQ0</accession>
<evidence type="ECO:0000313" key="3">
    <source>
        <dbReference type="Proteomes" id="UP000185696"/>
    </source>
</evidence>
<dbReference type="Proteomes" id="UP000185696">
    <property type="component" value="Unassembled WGS sequence"/>
</dbReference>
<feature type="chain" id="PRO_5039262156" evidence="1">
    <location>
        <begin position="23"/>
        <end position="325"/>
    </location>
</feature>
<dbReference type="OrthoDB" id="4445816at2"/>
<dbReference type="EMBL" id="MSIF01000027">
    <property type="protein sequence ID" value="OLF05607.1"/>
    <property type="molecule type" value="Genomic_DNA"/>
</dbReference>